<reference evidence="21" key="1">
    <citation type="journal article" date="2024" name="Int. J. Syst. Evol. Microbiol.">
        <title>Methylomarinovum tepidoasis sp. nov., a moderately thermophilic methanotroph of the family Methylothermaceae isolated from a deep-sea hydrothermal field.</title>
        <authorList>
            <person name="Hirayama H."/>
            <person name="Takaki Y."/>
            <person name="Abe M."/>
            <person name="Miyazaki M."/>
            <person name="Uematsu K."/>
            <person name="Matsui Y."/>
            <person name="Takai K."/>
        </authorList>
    </citation>
    <scope>NUCLEOTIDE SEQUENCE [LARGE SCALE GENOMIC DNA]</scope>
    <source>
        <strain evidence="21">IT-9</strain>
    </source>
</reference>
<dbReference type="GO" id="GO:0046167">
    <property type="term" value="P:glycerol-3-phosphate biosynthetic process"/>
    <property type="evidence" value="ECO:0007669"/>
    <property type="project" value="UniProtKB-UniRule"/>
</dbReference>
<feature type="binding site" evidence="13">
    <location>
        <position position="108"/>
    </location>
    <ligand>
        <name>sn-glycerol 3-phosphate</name>
        <dbReference type="ChEBI" id="CHEBI:57597"/>
    </ligand>
</feature>
<feature type="domain" description="Glycerol-3-phosphate dehydrogenase NAD-dependent C-terminal" evidence="19">
    <location>
        <begin position="181"/>
        <end position="321"/>
    </location>
</feature>
<name>A0AAU9BUL2_9GAMM</name>
<dbReference type="NCBIfam" id="NF000942">
    <property type="entry name" value="PRK00094.1-4"/>
    <property type="match status" value="1"/>
</dbReference>
<feature type="binding site" evidence="13">
    <location>
        <position position="139"/>
    </location>
    <ligand>
        <name>sn-glycerol 3-phosphate</name>
        <dbReference type="ChEBI" id="CHEBI:57597"/>
    </ligand>
</feature>
<feature type="binding site" evidence="16">
    <location>
        <position position="141"/>
    </location>
    <ligand>
        <name>NAD(+)</name>
        <dbReference type="ChEBI" id="CHEBI:57540"/>
    </ligand>
</feature>
<keyword evidence="6 13" id="KW-0443">Lipid metabolism</keyword>
<dbReference type="GO" id="GO:0005829">
    <property type="term" value="C:cytosol"/>
    <property type="evidence" value="ECO:0007669"/>
    <property type="project" value="TreeGrafter"/>
</dbReference>
<feature type="domain" description="Glycerol-3-phosphate dehydrogenase NAD-dependent N-terminal" evidence="18">
    <location>
        <begin position="6"/>
        <end position="161"/>
    </location>
</feature>
<feature type="binding site" evidence="13">
    <location>
        <position position="257"/>
    </location>
    <ligand>
        <name>sn-glycerol 3-phosphate</name>
        <dbReference type="ChEBI" id="CHEBI:57597"/>
    </ligand>
</feature>
<feature type="binding site" evidence="13">
    <location>
        <position position="51"/>
    </location>
    <ligand>
        <name>NADPH</name>
        <dbReference type="ChEBI" id="CHEBI:57783"/>
    </ligand>
</feature>
<evidence type="ECO:0000256" key="14">
    <source>
        <dbReference type="PIRSR" id="PIRSR000114-1"/>
    </source>
</evidence>
<dbReference type="GO" id="GO:0046168">
    <property type="term" value="P:glycerol-3-phosphate catabolic process"/>
    <property type="evidence" value="ECO:0007669"/>
    <property type="project" value="InterPro"/>
</dbReference>
<dbReference type="SUPFAM" id="SSF48179">
    <property type="entry name" value="6-phosphogluconate dehydrogenase C-terminal domain-like"/>
    <property type="match status" value="1"/>
</dbReference>
<feature type="binding site" evidence="13">
    <location>
        <position position="14"/>
    </location>
    <ligand>
        <name>NADPH</name>
        <dbReference type="ChEBI" id="CHEBI:57783"/>
    </ligand>
</feature>
<dbReference type="InterPro" id="IPR011128">
    <property type="entry name" value="G3P_DH_NAD-dep_N"/>
</dbReference>
<dbReference type="NCBIfam" id="NF000940">
    <property type="entry name" value="PRK00094.1-2"/>
    <property type="match status" value="1"/>
</dbReference>
<keyword evidence="13" id="KW-0963">Cytoplasm</keyword>
<keyword evidence="21" id="KW-1185">Reference proteome</keyword>
<feature type="binding site" evidence="13">
    <location>
        <position position="282"/>
    </location>
    <ligand>
        <name>NADPH</name>
        <dbReference type="ChEBI" id="CHEBI:57783"/>
    </ligand>
</feature>
<dbReference type="Pfam" id="PF01210">
    <property type="entry name" value="NAD_Gly3P_dh_N"/>
    <property type="match status" value="1"/>
</dbReference>
<feature type="binding site" evidence="13">
    <location>
        <position position="192"/>
    </location>
    <ligand>
        <name>sn-glycerol 3-phosphate</name>
        <dbReference type="ChEBI" id="CHEBI:57597"/>
    </ligand>
</feature>
<dbReference type="AlphaFoldDB" id="A0AAU9BUL2"/>
<evidence type="ECO:0000313" key="20">
    <source>
        <dbReference type="EMBL" id="BCX82653.1"/>
    </source>
</evidence>
<accession>A0AAU9BUL2</accession>
<keyword evidence="4 13" id="KW-0560">Oxidoreductase</keyword>
<feature type="binding site" evidence="16">
    <location>
        <begin position="10"/>
        <end position="15"/>
    </location>
    <ligand>
        <name>NAD(+)</name>
        <dbReference type="ChEBI" id="CHEBI:57540"/>
    </ligand>
</feature>
<dbReference type="GO" id="GO:0046474">
    <property type="term" value="P:glycerophospholipid biosynthetic process"/>
    <property type="evidence" value="ECO:0007669"/>
    <property type="project" value="TreeGrafter"/>
</dbReference>
<dbReference type="HAMAP" id="MF_00394">
    <property type="entry name" value="NAD_Glyc3P_dehydrog"/>
    <property type="match status" value="1"/>
</dbReference>
<dbReference type="PIRSF" id="PIRSF000114">
    <property type="entry name" value="Glycerol-3-P_dh"/>
    <property type="match status" value="1"/>
</dbReference>
<dbReference type="EC" id="1.1.1.94" evidence="10 13"/>
<feature type="binding site" evidence="13">
    <location>
        <position position="13"/>
    </location>
    <ligand>
        <name>NADPH</name>
        <dbReference type="ChEBI" id="CHEBI:57783"/>
    </ligand>
</feature>
<evidence type="ECO:0000256" key="8">
    <source>
        <dbReference type="ARBA" id="ARBA00023264"/>
    </source>
</evidence>
<dbReference type="Gene3D" id="3.40.50.720">
    <property type="entry name" value="NAD(P)-binding Rossmann-like Domain"/>
    <property type="match status" value="1"/>
</dbReference>
<dbReference type="GO" id="GO:0047952">
    <property type="term" value="F:glycerol-3-phosphate dehydrogenase [NAD(P)+] activity"/>
    <property type="evidence" value="ECO:0007669"/>
    <property type="project" value="UniProtKB-UniRule"/>
</dbReference>
<comment type="catalytic activity">
    <reaction evidence="13">
        <text>sn-glycerol 3-phosphate + NAD(+) = dihydroxyacetone phosphate + NADH + H(+)</text>
        <dbReference type="Rhea" id="RHEA:11092"/>
        <dbReference type="ChEBI" id="CHEBI:15378"/>
        <dbReference type="ChEBI" id="CHEBI:57540"/>
        <dbReference type="ChEBI" id="CHEBI:57597"/>
        <dbReference type="ChEBI" id="CHEBI:57642"/>
        <dbReference type="ChEBI" id="CHEBI:57945"/>
        <dbReference type="EC" id="1.1.1.94"/>
    </reaction>
</comment>
<dbReference type="InterPro" id="IPR006168">
    <property type="entry name" value="G3P_DH_NAD-dep"/>
</dbReference>
<dbReference type="PANTHER" id="PTHR11728">
    <property type="entry name" value="GLYCEROL-3-PHOSPHATE DEHYDROGENASE"/>
    <property type="match status" value="1"/>
</dbReference>
<evidence type="ECO:0000256" key="17">
    <source>
        <dbReference type="RuleBase" id="RU000437"/>
    </source>
</evidence>
<feature type="active site" description="Proton acceptor" evidence="13 14">
    <location>
        <position position="192"/>
    </location>
</feature>
<comment type="function">
    <text evidence="13">Catalyzes the reduction of the glycolytic intermediate dihydroxyacetone phosphate (DHAP) to sn-glycerol 3-phosphate (G3P), the key precursor for phospholipid synthesis.</text>
</comment>
<evidence type="ECO:0000256" key="11">
    <source>
        <dbReference type="ARBA" id="ARBA00069372"/>
    </source>
</evidence>
<dbReference type="InterPro" id="IPR006109">
    <property type="entry name" value="G3P_DH_NAD-dep_C"/>
</dbReference>
<dbReference type="GO" id="GO:0051287">
    <property type="term" value="F:NAD binding"/>
    <property type="evidence" value="ECO:0007669"/>
    <property type="project" value="InterPro"/>
</dbReference>
<evidence type="ECO:0000259" key="19">
    <source>
        <dbReference type="Pfam" id="PF07479"/>
    </source>
</evidence>
<evidence type="ECO:0000256" key="10">
    <source>
        <dbReference type="ARBA" id="ARBA00066687"/>
    </source>
</evidence>
<dbReference type="InterPro" id="IPR008927">
    <property type="entry name" value="6-PGluconate_DH-like_C_sf"/>
</dbReference>
<feature type="binding site" evidence="13">
    <location>
        <position position="255"/>
    </location>
    <ligand>
        <name>sn-glycerol 3-phosphate</name>
        <dbReference type="ChEBI" id="CHEBI:57597"/>
    </ligand>
</feature>
<feature type="binding site" evidence="13">
    <location>
        <position position="137"/>
    </location>
    <ligand>
        <name>sn-glycerol 3-phosphate</name>
        <dbReference type="ChEBI" id="CHEBI:57597"/>
    </ligand>
</feature>
<keyword evidence="5 13" id="KW-0520">NAD</keyword>
<dbReference type="InterPro" id="IPR013328">
    <property type="entry name" value="6PGD_dom2"/>
</dbReference>
<dbReference type="GO" id="GO:0005975">
    <property type="term" value="P:carbohydrate metabolic process"/>
    <property type="evidence" value="ECO:0007669"/>
    <property type="project" value="InterPro"/>
</dbReference>
<keyword evidence="8 13" id="KW-1208">Phospholipid metabolism</keyword>
<keyword evidence="13" id="KW-0547">Nucleotide-binding</keyword>
<dbReference type="PROSITE" id="PS00957">
    <property type="entry name" value="NAD_G3PDH"/>
    <property type="match status" value="1"/>
</dbReference>
<evidence type="ECO:0000256" key="1">
    <source>
        <dbReference type="ARBA" id="ARBA00011009"/>
    </source>
</evidence>
<dbReference type="Pfam" id="PF07479">
    <property type="entry name" value="NAD_Gly3P_dh_C"/>
    <property type="match status" value="1"/>
</dbReference>
<dbReference type="RefSeq" id="WP_317705044.1">
    <property type="nucleotide sequence ID" value="NZ_AP024714.1"/>
</dbReference>
<gene>
    <name evidence="13" type="primary">gpsA</name>
    <name evidence="20" type="ORF">MIT9_P2239</name>
</gene>
<feature type="binding site" evidence="13">
    <location>
        <position position="34"/>
    </location>
    <ligand>
        <name>NADPH</name>
        <dbReference type="ChEBI" id="CHEBI:57783"/>
    </ligand>
</feature>
<dbReference type="FunFam" id="1.10.1040.10:FF:000001">
    <property type="entry name" value="Glycerol-3-phosphate dehydrogenase [NAD(P)+]"/>
    <property type="match status" value="1"/>
</dbReference>
<dbReference type="PRINTS" id="PR00077">
    <property type="entry name" value="GPDHDRGNASE"/>
</dbReference>
<comment type="similarity">
    <text evidence="1 13 17">Belongs to the NAD-dependent glycerol-3-phosphate dehydrogenase family.</text>
</comment>
<evidence type="ECO:0000256" key="4">
    <source>
        <dbReference type="ARBA" id="ARBA00023002"/>
    </source>
</evidence>
<sequence>MAISSVCVLGAGSWGTALANLIACNGFAVSLWDRSAERIEAIAETRRNDRYLPGLTLSDAIVCEAELARAAAGRELMLLAVPSHGFADCLARLRACLQPPYRLAWGTKGLDPHSGRFLHQVARDCFGPEASLAALSGPTFAIEVMKGLPTAITAASPDMAFAEAVAALLRNAFFRVYTNDDLLGVQLGGAVKNVLAIAAGVSDGMGFGANARAALITRGLAEMMRLGSALGAKPKTLMGLAGVGDLILTCTDDQSRNRRLGLGLGQGRDLETVKAEIGQEIEGIGTARLIWALARRHRVEMPIVEQVHALLYEGVAPQIAVRKLLLREPKPEAL</sequence>
<evidence type="ECO:0000313" key="21">
    <source>
        <dbReference type="Proteomes" id="UP001321825"/>
    </source>
</evidence>
<keyword evidence="7 13" id="KW-0594">Phospholipid biosynthesis</keyword>
<protein>
    <recommendedName>
        <fullName evidence="11 13">Glycerol-3-phosphate dehydrogenase [NAD(P)+]</fullName>
        <ecNumber evidence="10 13">1.1.1.94</ecNumber>
    </recommendedName>
    <alternativeName>
        <fullName evidence="13">NAD(P)(+)-dependent glycerol-3-phosphate dehydrogenase</fullName>
    </alternativeName>
    <alternativeName>
        <fullName evidence="12 13">NAD(P)H-dependent dihydroxyacetone-phosphate reductase</fullName>
    </alternativeName>
</protein>
<evidence type="ECO:0000256" key="3">
    <source>
        <dbReference type="ARBA" id="ARBA00022857"/>
    </source>
</evidence>
<comment type="subcellular location">
    <subcellularLocation>
        <location evidence="13">Cytoplasm</location>
    </subcellularLocation>
</comment>
<dbReference type="Gene3D" id="1.10.1040.10">
    <property type="entry name" value="N-(1-d-carboxylethyl)-l-norvaline Dehydrogenase, domain 2"/>
    <property type="match status" value="1"/>
</dbReference>
<dbReference type="KEGG" id="mcau:MIT9_P2239"/>
<evidence type="ECO:0000256" key="9">
    <source>
        <dbReference type="ARBA" id="ARBA00052716"/>
    </source>
</evidence>
<feature type="binding site" evidence="13">
    <location>
        <position position="256"/>
    </location>
    <ligand>
        <name>NADPH</name>
        <dbReference type="ChEBI" id="CHEBI:57783"/>
    </ligand>
</feature>
<evidence type="ECO:0000256" key="5">
    <source>
        <dbReference type="ARBA" id="ARBA00023027"/>
    </source>
</evidence>
<evidence type="ECO:0000256" key="2">
    <source>
        <dbReference type="ARBA" id="ARBA00022516"/>
    </source>
</evidence>
<feature type="binding site" evidence="13">
    <location>
        <position position="245"/>
    </location>
    <ligand>
        <name>sn-glycerol 3-phosphate</name>
        <dbReference type="ChEBI" id="CHEBI:57597"/>
    </ligand>
</feature>
<evidence type="ECO:0000259" key="18">
    <source>
        <dbReference type="Pfam" id="PF01210"/>
    </source>
</evidence>
<dbReference type="EMBL" id="AP024714">
    <property type="protein sequence ID" value="BCX82653.1"/>
    <property type="molecule type" value="Genomic_DNA"/>
</dbReference>
<keyword evidence="3 13" id="KW-0521">NADP</keyword>
<evidence type="ECO:0000256" key="15">
    <source>
        <dbReference type="PIRSR" id="PIRSR000114-2"/>
    </source>
</evidence>
<evidence type="ECO:0000256" key="7">
    <source>
        <dbReference type="ARBA" id="ARBA00023209"/>
    </source>
</evidence>
<comment type="catalytic activity">
    <reaction evidence="9">
        <text>sn-glycerol 3-phosphate + NADP(+) = dihydroxyacetone phosphate + NADPH + H(+)</text>
        <dbReference type="Rhea" id="RHEA:11096"/>
        <dbReference type="ChEBI" id="CHEBI:15378"/>
        <dbReference type="ChEBI" id="CHEBI:57597"/>
        <dbReference type="ChEBI" id="CHEBI:57642"/>
        <dbReference type="ChEBI" id="CHEBI:57783"/>
        <dbReference type="ChEBI" id="CHEBI:58349"/>
        <dbReference type="EC" id="1.1.1.94"/>
    </reaction>
    <physiologicalReaction direction="right-to-left" evidence="9">
        <dbReference type="Rhea" id="RHEA:11098"/>
    </physiologicalReaction>
</comment>
<dbReference type="SUPFAM" id="SSF51735">
    <property type="entry name" value="NAD(P)-binding Rossmann-fold domains"/>
    <property type="match status" value="1"/>
</dbReference>
<feature type="binding site" evidence="15">
    <location>
        <position position="108"/>
    </location>
    <ligand>
        <name>substrate</name>
    </ligand>
</feature>
<organism evidence="20 21">
    <name type="scientific">Methylomarinovum caldicuralii</name>
    <dbReference type="NCBI Taxonomy" id="438856"/>
    <lineage>
        <taxon>Bacteria</taxon>
        <taxon>Pseudomonadati</taxon>
        <taxon>Pseudomonadota</taxon>
        <taxon>Gammaproteobacteria</taxon>
        <taxon>Methylococcales</taxon>
        <taxon>Methylothermaceae</taxon>
        <taxon>Methylomarinovum</taxon>
    </lineage>
</organism>
<feature type="binding site" evidence="16">
    <location>
        <position position="256"/>
    </location>
    <ligand>
        <name>NAD(+)</name>
        <dbReference type="ChEBI" id="CHEBI:57540"/>
    </ligand>
</feature>
<evidence type="ECO:0000256" key="12">
    <source>
        <dbReference type="ARBA" id="ARBA00080511"/>
    </source>
</evidence>
<evidence type="ECO:0000256" key="13">
    <source>
        <dbReference type="HAMAP-Rule" id="MF_00394"/>
    </source>
</evidence>
<feature type="binding site" evidence="13">
    <location>
        <position position="141"/>
    </location>
    <ligand>
        <name>NADPH</name>
        <dbReference type="ChEBI" id="CHEBI:57783"/>
    </ligand>
</feature>
<keyword evidence="2 13" id="KW-0444">Lipid biosynthesis</keyword>
<feature type="binding site" evidence="13">
    <location>
        <position position="256"/>
    </location>
    <ligand>
        <name>sn-glycerol 3-phosphate</name>
        <dbReference type="ChEBI" id="CHEBI:57597"/>
    </ligand>
</feature>
<dbReference type="Proteomes" id="UP001321825">
    <property type="component" value="Chromosome"/>
</dbReference>
<dbReference type="PANTHER" id="PTHR11728:SF1">
    <property type="entry name" value="GLYCEROL-3-PHOSPHATE DEHYDROGENASE [NAD(+)] 2, CHLOROPLASTIC"/>
    <property type="match status" value="1"/>
</dbReference>
<comment type="pathway">
    <text evidence="13">Membrane lipid metabolism; glycerophospholipid metabolism.</text>
</comment>
<evidence type="ECO:0000256" key="6">
    <source>
        <dbReference type="ARBA" id="ARBA00023098"/>
    </source>
</evidence>
<evidence type="ECO:0000256" key="16">
    <source>
        <dbReference type="PIRSR" id="PIRSR000114-3"/>
    </source>
</evidence>
<dbReference type="FunFam" id="3.40.50.720:FF:000019">
    <property type="entry name" value="Glycerol-3-phosphate dehydrogenase [NAD(P)+]"/>
    <property type="match status" value="1"/>
</dbReference>
<comment type="caution">
    <text evidence="13">Lacks conserved residue(s) required for the propagation of feature annotation.</text>
</comment>
<dbReference type="InterPro" id="IPR036291">
    <property type="entry name" value="NAD(P)-bd_dom_sf"/>
</dbReference>
<proteinExistence type="inferred from homology"/>
<feature type="binding site" evidence="15">
    <location>
        <begin position="256"/>
        <end position="257"/>
    </location>
    <ligand>
        <name>substrate</name>
    </ligand>
</feature>
<feature type="binding site" evidence="13">
    <location>
        <position position="108"/>
    </location>
    <ligand>
        <name>NADPH</name>
        <dbReference type="ChEBI" id="CHEBI:57783"/>
    </ligand>
</feature>